<keyword evidence="3" id="KW-1185">Reference proteome</keyword>
<organism evidence="2 3">
    <name type="scientific">Zasmidium cellare ATCC 36951</name>
    <dbReference type="NCBI Taxonomy" id="1080233"/>
    <lineage>
        <taxon>Eukaryota</taxon>
        <taxon>Fungi</taxon>
        <taxon>Dikarya</taxon>
        <taxon>Ascomycota</taxon>
        <taxon>Pezizomycotina</taxon>
        <taxon>Dothideomycetes</taxon>
        <taxon>Dothideomycetidae</taxon>
        <taxon>Mycosphaerellales</taxon>
        <taxon>Mycosphaerellaceae</taxon>
        <taxon>Zasmidium</taxon>
    </lineage>
</organism>
<dbReference type="PIRSF" id="PIRSF028846">
    <property type="entry name" value="UCP028846"/>
    <property type="match status" value="1"/>
</dbReference>
<dbReference type="GO" id="GO:0016787">
    <property type="term" value="F:hydrolase activity"/>
    <property type="evidence" value="ECO:0007669"/>
    <property type="project" value="UniProtKB-KW"/>
</dbReference>
<name>A0A6A6BZ79_ZASCE</name>
<dbReference type="SUPFAM" id="SSF48208">
    <property type="entry name" value="Six-hairpin glycosidases"/>
    <property type="match status" value="1"/>
</dbReference>
<keyword evidence="2" id="KW-0378">Hydrolase</keyword>
<dbReference type="AlphaFoldDB" id="A0A6A6BZ79"/>
<protein>
    <submittedName>
        <fullName evidence="2">Glycoside hydrolase family 125 protein</fullName>
    </submittedName>
</protein>
<evidence type="ECO:0000256" key="1">
    <source>
        <dbReference type="SAM" id="SignalP"/>
    </source>
</evidence>
<dbReference type="PANTHER" id="PTHR31047:SF1">
    <property type="entry name" value="DUF1237 DOMAIN-CONTAINING PROTEIN"/>
    <property type="match status" value="1"/>
</dbReference>
<dbReference type="InterPro" id="IPR008928">
    <property type="entry name" value="6-hairpin_glycosidase_sf"/>
</dbReference>
<evidence type="ECO:0000313" key="3">
    <source>
        <dbReference type="Proteomes" id="UP000799537"/>
    </source>
</evidence>
<proteinExistence type="predicted"/>
<sequence>MLHSKRLRPLRSLLAAVLVFGQLTSGAAITRRANISATCPDYTDYAQQPHAPYSQGPNKLPFQRPSPACRTFNSSVVEGTINKFQRIIRDNDLFWLFRNTFPNTLDTTIKWRGHSANDSTEELAFLVTGDIDAMWIRDSSNQIHAYESLLEPSNDPNSLASLFRGTINLQSRFISQQPWCNSFQPPPESGIGTHYNGDPYTFTPDTIDMNYCFTPNFELDSYGAFFQVSHDYYSRTRDSAFFGKYNWIAAVREILRVSKLQMAGFYNDQTGEPLVPAYTFNSQTTTSGGTLDLNGVGAPVRYTGMVKAPFGPSDNSNIYEFMVPSNIMFAGYLVVGAEIMDKLRNPSAKSLAAEMRSMSQTIRAAIQKYGVVPNPNDPSKQIYAFSADGYGGRSLMDDANTPSLLSIPLQQYILSPRSAEATIYQNTREWLLSLDDPWWSQGPYISGVGSPHTGTGKPWPMALITRIQTSNDDGEILSQLQQLVNSTAGLGLMHESVNSRNTTDWTRQWFAWCNSLFGEMILDLNERKPYLLSRNLY</sequence>
<dbReference type="EMBL" id="ML993629">
    <property type="protein sequence ID" value="KAF2160107.1"/>
    <property type="molecule type" value="Genomic_DNA"/>
</dbReference>
<dbReference type="OrthoDB" id="7771656at2759"/>
<dbReference type="SMART" id="SM01149">
    <property type="entry name" value="DUF1237"/>
    <property type="match status" value="1"/>
</dbReference>
<dbReference type="InterPro" id="IPR012341">
    <property type="entry name" value="6hp_glycosidase-like_sf"/>
</dbReference>
<dbReference type="Pfam" id="PF06824">
    <property type="entry name" value="Glyco_hydro_125"/>
    <property type="match status" value="1"/>
</dbReference>
<evidence type="ECO:0000313" key="2">
    <source>
        <dbReference type="EMBL" id="KAF2160107.1"/>
    </source>
</evidence>
<dbReference type="InterPro" id="IPR008313">
    <property type="entry name" value="GH125"/>
</dbReference>
<dbReference type="RefSeq" id="XP_033660996.1">
    <property type="nucleotide sequence ID" value="XM_033809451.1"/>
</dbReference>
<dbReference type="Gene3D" id="1.50.10.10">
    <property type="match status" value="1"/>
</dbReference>
<feature type="signal peptide" evidence="1">
    <location>
        <begin position="1"/>
        <end position="28"/>
    </location>
</feature>
<keyword evidence="1" id="KW-0732">Signal</keyword>
<accession>A0A6A6BZ79</accession>
<dbReference type="Proteomes" id="UP000799537">
    <property type="component" value="Unassembled WGS sequence"/>
</dbReference>
<reference evidence="2" key="1">
    <citation type="journal article" date="2020" name="Stud. Mycol.">
        <title>101 Dothideomycetes genomes: a test case for predicting lifestyles and emergence of pathogens.</title>
        <authorList>
            <person name="Haridas S."/>
            <person name="Albert R."/>
            <person name="Binder M."/>
            <person name="Bloem J."/>
            <person name="Labutti K."/>
            <person name="Salamov A."/>
            <person name="Andreopoulos B."/>
            <person name="Baker S."/>
            <person name="Barry K."/>
            <person name="Bills G."/>
            <person name="Bluhm B."/>
            <person name="Cannon C."/>
            <person name="Castanera R."/>
            <person name="Culley D."/>
            <person name="Daum C."/>
            <person name="Ezra D."/>
            <person name="Gonzalez J."/>
            <person name="Henrissat B."/>
            <person name="Kuo A."/>
            <person name="Liang C."/>
            <person name="Lipzen A."/>
            <person name="Lutzoni F."/>
            <person name="Magnuson J."/>
            <person name="Mondo S."/>
            <person name="Nolan M."/>
            <person name="Ohm R."/>
            <person name="Pangilinan J."/>
            <person name="Park H.-J."/>
            <person name="Ramirez L."/>
            <person name="Alfaro M."/>
            <person name="Sun H."/>
            <person name="Tritt A."/>
            <person name="Yoshinaga Y."/>
            <person name="Zwiers L.-H."/>
            <person name="Turgeon B."/>
            <person name="Goodwin S."/>
            <person name="Spatafora J."/>
            <person name="Crous P."/>
            <person name="Grigoriev I."/>
        </authorList>
    </citation>
    <scope>NUCLEOTIDE SEQUENCE</scope>
    <source>
        <strain evidence="2">ATCC 36951</strain>
    </source>
</reference>
<dbReference type="GO" id="GO:0005975">
    <property type="term" value="P:carbohydrate metabolic process"/>
    <property type="evidence" value="ECO:0007669"/>
    <property type="project" value="InterPro"/>
</dbReference>
<feature type="chain" id="PRO_5025564754" evidence="1">
    <location>
        <begin position="29"/>
        <end position="537"/>
    </location>
</feature>
<dbReference type="GeneID" id="54562723"/>
<gene>
    <name evidence="2" type="ORF">M409DRAFT_29404</name>
</gene>
<dbReference type="PANTHER" id="PTHR31047">
    <property type="entry name" value="MEIOTICALLY UP-REGULATED GENE 157 PROTEIN"/>
    <property type="match status" value="1"/>
</dbReference>